<dbReference type="GO" id="GO:0003684">
    <property type="term" value="F:damaged DNA binding"/>
    <property type="evidence" value="ECO:0007669"/>
    <property type="project" value="TreeGrafter"/>
</dbReference>
<feature type="non-terminal residue" evidence="15">
    <location>
        <position position="686"/>
    </location>
</feature>
<feature type="region of interest" description="Disordered" evidence="13">
    <location>
        <begin position="549"/>
        <end position="659"/>
    </location>
</feature>
<dbReference type="Gene3D" id="3.40.50.12650">
    <property type="match status" value="1"/>
</dbReference>
<evidence type="ECO:0000256" key="10">
    <source>
        <dbReference type="ARBA" id="ARBA00023242"/>
    </source>
</evidence>
<dbReference type="GO" id="GO:0036297">
    <property type="term" value="P:interstrand cross-link repair"/>
    <property type="evidence" value="ECO:0007669"/>
    <property type="project" value="TreeGrafter"/>
</dbReference>
<evidence type="ECO:0000256" key="7">
    <source>
        <dbReference type="ARBA" id="ARBA00022839"/>
    </source>
</evidence>
<dbReference type="GO" id="GO:0005634">
    <property type="term" value="C:nucleus"/>
    <property type="evidence" value="ECO:0007669"/>
    <property type="project" value="UniProtKB-SubCell"/>
</dbReference>
<evidence type="ECO:0000256" key="11">
    <source>
        <dbReference type="ARBA" id="ARBA00039759"/>
    </source>
</evidence>
<evidence type="ECO:0000256" key="8">
    <source>
        <dbReference type="ARBA" id="ARBA00023172"/>
    </source>
</evidence>
<reference evidence="15" key="1">
    <citation type="journal article" date="2021" name="Cell">
        <title>Tracing the genetic footprints of vertebrate landing in non-teleost ray-finned fishes.</title>
        <authorList>
            <person name="Bi X."/>
            <person name="Wang K."/>
            <person name="Yang L."/>
            <person name="Pan H."/>
            <person name="Jiang H."/>
            <person name="Wei Q."/>
            <person name="Fang M."/>
            <person name="Yu H."/>
            <person name="Zhu C."/>
            <person name="Cai Y."/>
            <person name="He Y."/>
            <person name="Gan X."/>
            <person name="Zeng H."/>
            <person name="Yu D."/>
            <person name="Zhu Y."/>
            <person name="Jiang H."/>
            <person name="Qiu Q."/>
            <person name="Yang H."/>
            <person name="Zhang Y.E."/>
            <person name="Wang W."/>
            <person name="Zhu M."/>
            <person name="He S."/>
            <person name="Zhang G."/>
        </authorList>
    </citation>
    <scope>NUCLEOTIDE SEQUENCE</scope>
    <source>
        <strain evidence="15">Allg_001</strain>
    </source>
</reference>
<evidence type="ECO:0000256" key="6">
    <source>
        <dbReference type="ARBA" id="ARBA00022801"/>
    </source>
</evidence>
<comment type="similarity">
    <text evidence="2">Belongs to the DNA repair metallo-beta-lactamase (DRMBL) family.</text>
</comment>
<accession>A0A8J7T7P3</accession>
<dbReference type="GO" id="GO:0006310">
    <property type="term" value="P:DNA recombination"/>
    <property type="evidence" value="ECO:0007669"/>
    <property type="project" value="UniProtKB-KW"/>
</dbReference>
<evidence type="ECO:0000256" key="5">
    <source>
        <dbReference type="ARBA" id="ARBA00022763"/>
    </source>
</evidence>
<dbReference type="GO" id="GO:0035312">
    <property type="term" value="F:5'-3' DNA exonuclease activity"/>
    <property type="evidence" value="ECO:0007669"/>
    <property type="project" value="TreeGrafter"/>
</dbReference>
<dbReference type="GO" id="GO:0000723">
    <property type="term" value="P:telomere maintenance"/>
    <property type="evidence" value="ECO:0007669"/>
    <property type="project" value="TreeGrafter"/>
</dbReference>
<comment type="caution">
    <text evidence="15">The sequence shown here is derived from an EMBL/GenBank/DDBJ whole genome shotgun (WGS) entry which is preliminary data.</text>
</comment>
<sequence length="686" mass="78086">MSSFEGRMKEYPTISLDRFDKDNLNARAYFLSHCHKVLLVFHLFFQSSVLRICQACVYLTVRLYCSPVTKELLLSNPRYSFWENHITERRRLSDLHSHDISIACSYLISYDIVALEVETPTQISLIDEASGEKEDVVVTLLPAGHCPGSVMFLFEGSNGIVLYTGDFRLPEGEATRMELLHSGNRVKDIKSVYLDTTFYDPRFYQIPSREECLNGIKELVRSWITLSPYHVVWLNCKAAYGYEYLFTNLSEEFGSPVHVKNLDMFRKMPEILCHVTTNRATQIHACRHPRDDEFFRANRLPCGITAKDGTPLRIISIKPSTMWFGERTRKTNVIVSCAPLFMYYQYCGLINVIIKMQDKCNELILDPFFRTGSSSYRACFSFHSSYSEIKAFLSYICPVNVYPNVIPMGRTIEDVKEIEVCHTIMGAVFPALCMFLSLQTDAHVEEELFDEEQLTPWRRKLPRKEHQKSMPLELKLSDIRKGSSVSCREEVPHSCDERNSSKIKVDYVDCEESNDDEEDEGGINDSQTNKDTFVGLNGSASELPKWDAFFKPDPVMTDEGSEFENSQTRSTENAGSQSPDLFSDSDNEASTHISSQNSSQSTHISEPYSEVPYEILQSTDPSVEKNNQGPTTGLSEVRSESQSSSDFEIPPTPDSEVPHEEELKELYMKLAAGEPIFVKKGSQAIK</sequence>
<feature type="compositionally biased region" description="Polar residues" evidence="13">
    <location>
        <begin position="563"/>
        <end position="580"/>
    </location>
</feature>
<keyword evidence="4" id="KW-0255">Endonuclease</keyword>
<keyword evidence="10" id="KW-0539">Nucleus</keyword>
<evidence type="ECO:0000259" key="14">
    <source>
        <dbReference type="Pfam" id="PF07522"/>
    </source>
</evidence>
<dbReference type="Proteomes" id="UP000736164">
    <property type="component" value="Unassembled WGS sequence"/>
</dbReference>
<evidence type="ECO:0000256" key="12">
    <source>
        <dbReference type="ARBA" id="ARBA00042677"/>
    </source>
</evidence>
<dbReference type="Gene3D" id="3.60.15.10">
    <property type="entry name" value="Ribonuclease Z/Hydroxyacylglutathione hydrolase-like"/>
    <property type="match status" value="1"/>
</dbReference>
<keyword evidence="7" id="KW-0269">Exonuclease</keyword>
<protein>
    <recommendedName>
        <fullName evidence="11">Protein artemis</fullName>
    </recommendedName>
    <alternativeName>
        <fullName evidence="12">DNA cross-link repair 1C protein</fullName>
    </alternativeName>
</protein>
<dbReference type="PANTHER" id="PTHR23240">
    <property type="entry name" value="DNA CROSS-LINK REPAIR PROTEIN PSO2/SNM1-RELATED"/>
    <property type="match status" value="1"/>
</dbReference>
<dbReference type="EMBL" id="JAAWVO010012535">
    <property type="protein sequence ID" value="MBN3313687.1"/>
    <property type="molecule type" value="Genomic_DNA"/>
</dbReference>
<dbReference type="AlphaFoldDB" id="A0A8J7T7P3"/>
<gene>
    <name evidence="15" type="primary">Dclre1c</name>
    <name evidence="15" type="ORF">GTO95_0005733</name>
</gene>
<dbReference type="GO" id="GO:0004519">
    <property type="term" value="F:endonuclease activity"/>
    <property type="evidence" value="ECO:0007669"/>
    <property type="project" value="UniProtKB-KW"/>
</dbReference>
<keyword evidence="3" id="KW-0540">Nuclease</keyword>
<evidence type="ECO:0000256" key="9">
    <source>
        <dbReference type="ARBA" id="ARBA00023204"/>
    </source>
</evidence>
<name>A0A8J7T7P3_ATRSP</name>
<dbReference type="InterPro" id="IPR011084">
    <property type="entry name" value="DRMBL"/>
</dbReference>
<keyword evidence="5" id="KW-0227">DNA damage</keyword>
<evidence type="ECO:0000256" key="13">
    <source>
        <dbReference type="SAM" id="MobiDB-lite"/>
    </source>
</evidence>
<feature type="region of interest" description="Disordered" evidence="13">
    <location>
        <begin position="506"/>
        <end position="532"/>
    </location>
</feature>
<evidence type="ECO:0000256" key="1">
    <source>
        <dbReference type="ARBA" id="ARBA00004123"/>
    </source>
</evidence>
<evidence type="ECO:0000313" key="15">
    <source>
        <dbReference type="EMBL" id="MBN3313687.1"/>
    </source>
</evidence>
<dbReference type="Pfam" id="PF07522">
    <property type="entry name" value="DRMBL"/>
    <property type="match status" value="1"/>
</dbReference>
<dbReference type="PANTHER" id="PTHR23240:SF8">
    <property type="entry name" value="PROTEIN ARTEMIS"/>
    <property type="match status" value="1"/>
</dbReference>
<feature type="compositionally biased region" description="Acidic residues" evidence="13">
    <location>
        <begin position="508"/>
        <end position="522"/>
    </location>
</feature>
<feature type="non-terminal residue" evidence="15">
    <location>
        <position position="1"/>
    </location>
</feature>
<dbReference type="InterPro" id="IPR036866">
    <property type="entry name" value="RibonucZ/Hydroxyglut_hydro"/>
</dbReference>
<feature type="domain" description="DNA repair metallo-beta-lactamase" evidence="14">
    <location>
        <begin position="270"/>
        <end position="407"/>
    </location>
</feature>
<comment type="subcellular location">
    <subcellularLocation>
        <location evidence="1">Nucleus</location>
    </subcellularLocation>
</comment>
<keyword evidence="16" id="KW-1185">Reference proteome</keyword>
<keyword evidence="8" id="KW-0233">DNA recombination</keyword>
<proteinExistence type="inferred from homology"/>
<feature type="compositionally biased region" description="Polar residues" evidence="13">
    <location>
        <begin position="616"/>
        <end position="634"/>
    </location>
</feature>
<evidence type="ECO:0000313" key="16">
    <source>
        <dbReference type="Proteomes" id="UP000736164"/>
    </source>
</evidence>
<keyword evidence="6" id="KW-0378">Hydrolase</keyword>
<dbReference type="GO" id="GO:0006303">
    <property type="term" value="P:double-strand break repair via nonhomologous end joining"/>
    <property type="evidence" value="ECO:0007669"/>
    <property type="project" value="TreeGrafter"/>
</dbReference>
<dbReference type="FunFam" id="3.40.50.12650:FF:000002">
    <property type="entry name" value="DNA cross-link repair 1C"/>
    <property type="match status" value="1"/>
</dbReference>
<evidence type="ECO:0000256" key="4">
    <source>
        <dbReference type="ARBA" id="ARBA00022759"/>
    </source>
</evidence>
<dbReference type="SUPFAM" id="SSF56281">
    <property type="entry name" value="Metallo-hydrolase/oxidoreductase"/>
    <property type="match status" value="1"/>
</dbReference>
<feature type="compositionally biased region" description="Low complexity" evidence="13">
    <location>
        <begin position="590"/>
        <end position="605"/>
    </location>
</feature>
<evidence type="ECO:0000256" key="2">
    <source>
        <dbReference type="ARBA" id="ARBA00010304"/>
    </source>
</evidence>
<evidence type="ECO:0000256" key="3">
    <source>
        <dbReference type="ARBA" id="ARBA00022722"/>
    </source>
</evidence>
<keyword evidence="9" id="KW-0234">DNA repair</keyword>
<organism evidence="15 16">
    <name type="scientific">Atractosteus spatula</name>
    <name type="common">Alligator gar</name>
    <name type="synonym">Lepisosteus spatula</name>
    <dbReference type="NCBI Taxonomy" id="7917"/>
    <lineage>
        <taxon>Eukaryota</taxon>
        <taxon>Metazoa</taxon>
        <taxon>Chordata</taxon>
        <taxon>Craniata</taxon>
        <taxon>Vertebrata</taxon>
        <taxon>Euteleostomi</taxon>
        <taxon>Actinopterygii</taxon>
        <taxon>Neopterygii</taxon>
        <taxon>Holostei</taxon>
        <taxon>Semionotiformes</taxon>
        <taxon>Lepisosteidae</taxon>
        <taxon>Atractosteus</taxon>
    </lineage>
</organism>